<accession>A0A1R3W5S1</accession>
<evidence type="ECO:0000313" key="16">
    <source>
        <dbReference type="EMBL" id="SIT72925.1"/>
    </source>
</evidence>
<dbReference type="InterPro" id="IPR006319">
    <property type="entry name" value="PEP_synth"/>
</dbReference>
<dbReference type="SUPFAM" id="SSF56059">
    <property type="entry name" value="Glutathione synthetase ATP-binding domain-like"/>
    <property type="match status" value="1"/>
</dbReference>
<evidence type="ECO:0000256" key="1">
    <source>
        <dbReference type="ARBA" id="ARBA00001946"/>
    </source>
</evidence>
<dbReference type="Gene3D" id="3.30.1490.20">
    <property type="entry name" value="ATP-grasp fold, A domain"/>
    <property type="match status" value="1"/>
</dbReference>
<dbReference type="EMBL" id="FTPK01000003">
    <property type="protein sequence ID" value="SIT72925.1"/>
    <property type="molecule type" value="Genomic_DNA"/>
</dbReference>
<evidence type="ECO:0000256" key="7">
    <source>
        <dbReference type="ARBA" id="ARBA00022679"/>
    </source>
</evidence>
<dbReference type="Proteomes" id="UP000223759">
    <property type="component" value="Unassembled WGS sequence"/>
</dbReference>
<evidence type="ECO:0000256" key="6">
    <source>
        <dbReference type="ARBA" id="ARBA00021623"/>
    </source>
</evidence>
<keyword evidence="9" id="KW-0547">Nucleotide-binding</keyword>
<comment type="similarity">
    <text evidence="4">Belongs to the PEP-utilizing enzyme family.</text>
</comment>
<dbReference type="GO" id="GO:0005524">
    <property type="term" value="F:ATP binding"/>
    <property type="evidence" value="ECO:0007669"/>
    <property type="project" value="UniProtKB-KW"/>
</dbReference>
<proteinExistence type="inferred from homology"/>
<keyword evidence="8" id="KW-0479">Metal-binding</keyword>
<organism evidence="16 17">
    <name type="scientific">Ectothiorhodosinus mongolicus</name>
    <dbReference type="NCBI Taxonomy" id="233100"/>
    <lineage>
        <taxon>Bacteria</taxon>
        <taxon>Pseudomonadati</taxon>
        <taxon>Pseudomonadota</taxon>
        <taxon>Gammaproteobacteria</taxon>
        <taxon>Chromatiales</taxon>
        <taxon>Ectothiorhodospiraceae</taxon>
        <taxon>Ectothiorhodosinus</taxon>
    </lineage>
</organism>
<evidence type="ECO:0000256" key="5">
    <source>
        <dbReference type="ARBA" id="ARBA00011996"/>
    </source>
</evidence>
<dbReference type="EC" id="2.7.9.2" evidence="5"/>
<comment type="function">
    <text evidence="2">Catalyzes the phosphorylation of pyruvate to phosphoenolpyruvate.</text>
</comment>
<gene>
    <name evidence="16" type="ORF">SAMN05216526_1765</name>
</gene>
<evidence type="ECO:0000256" key="2">
    <source>
        <dbReference type="ARBA" id="ARBA00002988"/>
    </source>
</evidence>
<feature type="domain" description="Pyruvate phosphate dikinase AMP/ATP-binding" evidence="15">
    <location>
        <begin position="297"/>
        <end position="677"/>
    </location>
</feature>
<dbReference type="Pfam" id="PF01326">
    <property type="entry name" value="PPDK_N"/>
    <property type="match status" value="1"/>
</dbReference>
<dbReference type="PANTHER" id="PTHR43030:SF1">
    <property type="entry name" value="PHOSPHOENOLPYRUVATE SYNTHASE"/>
    <property type="match status" value="1"/>
</dbReference>
<evidence type="ECO:0000256" key="8">
    <source>
        <dbReference type="ARBA" id="ARBA00022723"/>
    </source>
</evidence>
<keyword evidence="11" id="KW-0067">ATP-binding</keyword>
<dbReference type="InterPro" id="IPR002192">
    <property type="entry name" value="PPDK_AMP/ATP-bd"/>
</dbReference>
<dbReference type="InterPro" id="IPR013815">
    <property type="entry name" value="ATP_grasp_subdomain_1"/>
</dbReference>
<comment type="catalytic activity">
    <reaction evidence="14">
        <text>pyruvate + ATP + H2O = phosphoenolpyruvate + AMP + phosphate + 2 H(+)</text>
        <dbReference type="Rhea" id="RHEA:11364"/>
        <dbReference type="ChEBI" id="CHEBI:15361"/>
        <dbReference type="ChEBI" id="CHEBI:15377"/>
        <dbReference type="ChEBI" id="CHEBI:15378"/>
        <dbReference type="ChEBI" id="CHEBI:30616"/>
        <dbReference type="ChEBI" id="CHEBI:43474"/>
        <dbReference type="ChEBI" id="CHEBI:58702"/>
        <dbReference type="ChEBI" id="CHEBI:456215"/>
        <dbReference type="EC" id="2.7.9.2"/>
    </reaction>
</comment>
<evidence type="ECO:0000256" key="4">
    <source>
        <dbReference type="ARBA" id="ARBA00007837"/>
    </source>
</evidence>
<dbReference type="GO" id="GO:0046872">
    <property type="term" value="F:metal ion binding"/>
    <property type="evidence" value="ECO:0007669"/>
    <property type="project" value="UniProtKB-KW"/>
</dbReference>
<evidence type="ECO:0000256" key="10">
    <source>
        <dbReference type="ARBA" id="ARBA00022777"/>
    </source>
</evidence>
<name>A0A1R3W5S1_9GAMM</name>
<evidence type="ECO:0000256" key="14">
    <source>
        <dbReference type="ARBA" id="ARBA00047700"/>
    </source>
</evidence>
<evidence type="ECO:0000256" key="3">
    <source>
        <dbReference type="ARBA" id="ARBA00004742"/>
    </source>
</evidence>
<evidence type="ECO:0000259" key="15">
    <source>
        <dbReference type="Pfam" id="PF01326"/>
    </source>
</evidence>
<dbReference type="STRING" id="233100.SAMN05216526_1765"/>
<dbReference type="GO" id="GO:0008986">
    <property type="term" value="F:pyruvate, water dikinase activity"/>
    <property type="evidence" value="ECO:0007669"/>
    <property type="project" value="UniProtKB-EC"/>
</dbReference>
<dbReference type="PANTHER" id="PTHR43030">
    <property type="entry name" value="PHOSPHOENOLPYRUVATE SYNTHASE"/>
    <property type="match status" value="1"/>
</dbReference>
<evidence type="ECO:0000256" key="12">
    <source>
        <dbReference type="ARBA" id="ARBA00022842"/>
    </source>
</evidence>
<keyword evidence="7" id="KW-0808">Transferase</keyword>
<keyword evidence="10 16" id="KW-0418">Kinase</keyword>
<dbReference type="AlphaFoldDB" id="A0A1R3W5S1"/>
<sequence>MQRKTDACRVSTGILALDGIIDDLRIGDNVVWRVDDLEDYQRHVSAFVEAAKHSGRQILYIRFGAHRPLLTAAEGVTLVELDALQGFETFTAHVYELITRHGRGAFYVFDCLSDLLSDWATDRMVGYLFEVVCPYLYELDTVAYFALLARRHSHDTISRIRRTTQVLIDVRRHAGGCHIQPVKADQRRSPTMFLPHEQQGEQLIPITDSSAVTRTQAAMGLTVMDAPMRQLDYWDALFLEAQQVASEEPEDAHQPLIERLCRMLLGRDERIQSLAQQHFRLADLLAIRARMIGSGFIGGKAVGMLLARRILIVQDQALWDQHLAPEDAFFLGTDAFYAFIVHNRLWHLLMQHRQHEHFHSAGARLHAAICAGTLPEGVRQALPRVLDYFGQYPILVRSSSLLEDGFGNAFAGKYDSLFLVNQGPPEERLAALEQAILQVYASSVSADALSYRDARGLAECEEPMALLIQRVNGSYQDRYYLPDAAGVAVSRNIFAWHPDLNPAAGMLRLVMGLGTRAVDRQDGDHAAIIPLDAPTRRPYSDAEEARRYSQHLLDALDVERNSLVSLSLRELLPVAPGLETPLNWLGSLDTQASVASRQQGGPLIWHLDFAKLLNDSEFVPLMRRLLSSLEQAYKYPVDVEFTVHIDADGAIRLNLVQCRPLQTLGQQKAPQLPQNVASKHQLMATRGQFMGGNIEQPIARVIRVDGQRYAALDLSRKYAVARLIGRLNAQYASAQDCPTLLIGPGRWGSSTPSLGVPIRFSDISRMTALVEVAELGDQLMPDLSYGSHFFQDLVESRIAYIAIRPGHPCCDYYPQWLEQQPGAKVSLDPEDGIDAQVAGAVQVRDTRDSGLKLMADVVSQQLLCAAVIS</sequence>
<keyword evidence="16" id="KW-0670">Pyruvate</keyword>
<comment type="cofactor">
    <cofactor evidence="1">
        <name>Mg(2+)</name>
        <dbReference type="ChEBI" id="CHEBI:18420"/>
    </cofactor>
</comment>
<keyword evidence="17" id="KW-1185">Reference proteome</keyword>
<evidence type="ECO:0000256" key="9">
    <source>
        <dbReference type="ARBA" id="ARBA00022741"/>
    </source>
</evidence>
<dbReference type="OrthoDB" id="9812167at2"/>
<protein>
    <recommendedName>
        <fullName evidence="6">Phosphoenolpyruvate synthase</fullName>
        <ecNumber evidence="5">2.7.9.2</ecNumber>
    </recommendedName>
    <alternativeName>
        <fullName evidence="13">Pyruvate, water dikinase</fullName>
    </alternativeName>
</protein>
<evidence type="ECO:0000256" key="11">
    <source>
        <dbReference type="ARBA" id="ARBA00022840"/>
    </source>
</evidence>
<reference evidence="16 17" key="1">
    <citation type="submission" date="2017-01" db="EMBL/GenBank/DDBJ databases">
        <authorList>
            <person name="Mah S.A."/>
            <person name="Swanson W.J."/>
            <person name="Moy G.W."/>
            <person name="Vacquier V.D."/>
        </authorList>
    </citation>
    <scope>NUCLEOTIDE SEQUENCE [LARGE SCALE GENOMIC DNA]</scope>
    <source>
        <strain evidence="16 17">M9</strain>
    </source>
</reference>
<evidence type="ECO:0000256" key="13">
    <source>
        <dbReference type="ARBA" id="ARBA00033470"/>
    </source>
</evidence>
<dbReference type="RefSeq" id="WP_076756258.1">
    <property type="nucleotide sequence ID" value="NZ_CP023018.1"/>
</dbReference>
<comment type="pathway">
    <text evidence="3">Carbohydrate biosynthesis; gluconeogenesis.</text>
</comment>
<keyword evidence="12" id="KW-0460">Magnesium</keyword>
<evidence type="ECO:0000313" key="17">
    <source>
        <dbReference type="Proteomes" id="UP000223759"/>
    </source>
</evidence>